<dbReference type="EMBL" id="CP076361">
    <property type="protein sequence ID" value="QWK91317.1"/>
    <property type="molecule type" value="Genomic_DNA"/>
</dbReference>
<accession>A0A975P8G0</accession>
<gene>
    <name evidence="6" type="ORF">KM031_05360</name>
</gene>
<evidence type="ECO:0000256" key="3">
    <source>
        <dbReference type="ARBA" id="ARBA00022643"/>
    </source>
</evidence>
<dbReference type="Proteomes" id="UP000679352">
    <property type="component" value="Chromosome"/>
</dbReference>
<dbReference type="Gene3D" id="2.30.110.10">
    <property type="entry name" value="Electron Transport, Fmn-binding Protein, Chain A"/>
    <property type="match status" value="1"/>
</dbReference>
<comment type="similarity">
    <text evidence="4">Belongs to the flavoredoxin family.</text>
</comment>
<name>A0A975P8G0_9RHOB</name>
<proteinExistence type="inferred from homology"/>
<sequence length="204" mass="21604">MFFDLAQIDPAIGYKLLTATIVPRPIAWVSTLDAEGRLNAAPFSFFNALGDAPPTIALGITGLGANGLKDTAQNILDTGEFVVNLVPAALAEQMNTTSINAPRGVNELELAGLTTAPATHVKPPRIAQSPVSFECVTHTAILTGPHQLAVIGRVLAVHVADAFVLNAERGHIDTPGLNLIGRGFGATYIRTGDTFDMVRPRWQD</sequence>
<protein>
    <submittedName>
        <fullName evidence="6">Flavin reductase family protein</fullName>
    </submittedName>
</protein>
<evidence type="ECO:0000313" key="6">
    <source>
        <dbReference type="EMBL" id="QWK91317.1"/>
    </source>
</evidence>
<dbReference type="GO" id="GO:0010181">
    <property type="term" value="F:FMN binding"/>
    <property type="evidence" value="ECO:0007669"/>
    <property type="project" value="InterPro"/>
</dbReference>
<feature type="domain" description="Flavin reductase like" evidence="5">
    <location>
        <begin position="19"/>
        <end position="173"/>
    </location>
</feature>
<dbReference type="PANTHER" id="PTHR33798:SF5">
    <property type="entry name" value="FLAVIN REDUCTASE LIKE DOMAIN-CONTAINING PROTEIN"/>
    <property type="match status" value="1"/>
</dbReference>
<evidence type="ECO:0000256" key="2">
    <source>
        <dbReference type="ARBA" id="ARBA00022630"/>
    </source>
</evidence>
<keyword evidence="3" id="KW-0288">FMN</keyword>
<dbReference type="Pfam" id="PF01613">
    <property type="entry name" value="Flavin_Reduct"/>
    <property type="match status" value="1"/>
</dbReference>
<evidence type="ECO:0000259" key="5">
    <source>
        <dbReference type="SMART" id="SM00903"/>
    </source>
</evidence>
<dbReference type="AlphaFoldDB" id="A0A975P8G0"/>
<evidence type="ECO:0000256" key="4">
    <source>
        <dbReference type="ARBA" id="ARBA00038054"/>
    </source>
</evidence>
<keyword evidence="7" id="KW-1185">Reference proteome</keyword>
<evidence type="ECO:0000313" key="7">
    <source>
        <dbReference type="Proteomes" id="UP000679352"/>
    </source>
</evidence>
<dbReference type="SUPFAM" id="SSF50475">
    <property type="entry name" value="FMN-binding split barrel"/>
    <property type="match status" value="1"/>
</dbReference>
<dbReference type="KEGG" id="gfu:KM031_05360"/>
<comment type="cofactor">
    <cofactor evidence="1">
        <name>FMN</name>
        <dbReference type="ChEBI" id="CHEBI:58210"/>
    </cofactor>
</comment>
<dbReference type="SMART" id="SM00903">
    <property type="entry name" value="Flavin_Reduct"/>
    <property type="match status" value="1"/>
</dbReference>
<dbReference type="PANTHER" id="PTHR33798">
    <property type="entry name" value="FLAVOPROTEIN OXYGENASE"/>
    <property type="match status" value="1"/>
</dbReference>
<dbReference type="RefSeq" id="WP_215503508.1">
    <property type="nucleotide sequence ID" value="NZ_CP076361.1"/>
</dbReference>
<dbReference type="InterPro" id="IPR002563">
    <property type="entry name" value="Flavin_Rdtase-like_dom"/>
</dbReference>
<evidence type="ECO:0000256" key="1">
    <source>
        <dbReference type="ARBA" id="ARBA00001917"/>
    </source>
</evidence>
<organism evidence="6 7">
    <name type="scientific">Gemmobacter fulvus</name>
    <dbReference type="NCBI Taxonomy" id="2840474"/>
    <lineage>
        <taxon>Bacteria</taxon>
        <taxon>Pseudomonadati</taxon>
        <taxon>Pseudomonadota</taxon>
        <taxon>Alphaproteobacteria</taxon>
        <taxon>Rhodobacterales</taxon>
        <taxon>Paracoccaceae</taxon>
        <taxon>Gemmobacter</taxon>
    </lineage>
</organism>
<reference evidence="6" key="1">
    <citation type="submission" date="2021-06" db="EMBL/GenBank/DDBJ databases">
        <title>Direct submission.</title>
        <authorList>
            <person name="Lee C.-S."/>
            <person name="Jin L."/>
        </authorList>
    </citation>
    <scope>NUCLEOTIDE SEQUENCE</scope>
    <source>
        <strain evidence="6">Con5</strain>
    </source>
</reference>
<dbReference type="GO" id="GO:0016646">
    <property type="term" value="F:oxidoreductase activity, acting on the CH-NH group of donors, NAD or NADP as acceptor"/>
    <property type="evidence" value="ECO:0007669"/>
    <property type="project" value="UniProtKB-ARBA"/>
</dbReference>
<keyword evidence="2" id="KW-0285">Flavoprotein</keyword>
<dbReference type="InterPro" id="IPR012349">
    <property type="entry name" value="Split_barrel_FMN-bd"/>
</dbReference>